<protein>
    <recommendedName>
        <fullName evidence="4">Protein kinase domain-containing protein</fullName>
    </recommendedName>
</protein>
<sequence length="101" mass="11515">MRLTDNSWVLIDFEEAAPIGRGNRSTPILNIAAPEYRGMESDPCRAAGDIWMIGNLLNDLRILQIQLSVRARNFRDRLTQQNHDERPSAADAIDDDRFSDM</sequence>
<name>A0A015I9Z9_RHIIW</name>
<organism evidence="2 3">
    <name type="scientific">Rhizophagus irregularis (strain DAOM 197198w)</name>
    <name type="common">Glomus intraradices</name>
    <dbReference type="NCBI Taxonomy" id="1432141"/>
    <lineage>
        <taxon>Eukaryota</taxon>
        <taxon>Fungi</taxon>
        <taxon>Fungi incertae sedis</taxon>
        <taxon>Mucoromycota</taxon>
        <taxon>Glomeromycotina</taxon>
        <taxon>Glomeromycetes</taxon>
        <taxon>Glomerales</taxon>
        <taxon>Glomeraceae</taxon>
        <taxon>Rhizophagus</taxon>
    </lineage>
</organism>
<evidence type="ECO:0000313" key="2">
    <source>
        <dbReference type="EMBL" id="EXX54032.1"/>
    </source>
</evidence>
<dbReference type="OrthoDB" id="2328128at2759"/>
<feature type="region of interest" description="Disordered" evidence="1">
    <location>
        <begin position="78"/>
        <end position="101"/>
    </location>
</feature>
<evidence type="ECO:0008006" key="4">
    <source>
        <dbReference type="Google" id="ProtNLM"/>
    </source>
</evidence>
<evidence type="ECO:0000256" key="1">
    <source>
        <dbReference type="SAM" id="MobiDB-lite"/>
    </source>
</evidence>
<dbReference type="HOGENOM" id="CLU_180242_0_0_1"/>
<dbReference type="Proteomes" id="UP000022910">
    <property type="component" value="Unassembled WGS sequence"/>
</dbReference>
<dbReference type="InterPro" id="IPR011009">
    <property type="entry name" value="Kinase-like_dom_sf"/>
</dbReference>
<dbReference type="EMBL" id="JEMT01028652">
    <property type="protein sequence ID" value="EXX54032.1"/>
    <property type="molecule type" value="Genomic_DNA"/>
</dbReference>
<comment type="caution">
    <text evidence="2">The sequence shown here is derived from an EMBL/GenBank/DDBJ whole genome shotgun (WGS) entry which is preliminary data.</text>
</comment>
<dbReference type="AlphaFoldDB" id="A0A015I9Z9"/>
<gene>
    <name evidence="2" type="ORF">RirG_238440</name>
</gene>
<reference evidence="2 3" key="1">
    <citation type="submission" date="2014-02" db="EMBL/GenBank/DDBJ databases">
        <title>Single nucleus genome sequencing reveals high similarity among nuclei of an endomycorrhizal fungus.</title>
        <authorList>
            <person name="Lin K."/>
            <person name="Geurts R."/>
            <person name="Zhang Z."/>
            <person name="Limpens E."/>
            <person name="Saunders D.G."/>
            <person name="Mu D."/>
            <person name="Pang E."/>
            <person name="Cao H."/>
            <person name="Cha H."/>
            <person name="Lin T."/>
            <person name="Zhou Q."/>
            <person name="Shang Y."/>
            <person name="Li Y."/>
            <person name="Ivanov S."/>
            <person name="Sharma T."/>
            <person name="Velzen R.V."/>
            <person name="Ruijter N.D."/>
            <person name="Aanen D.K."/>
            <person name="Win J."/>
            <person name="Kamoun S."/>
            <person name="Bisseling T."/>
            <person name="Huang S."/>
        </authorList>
    </citation>
    <scope>NUCLEOTIDE SEQUENCE [LARGE SCALE GENOMIC DNA]</scope>
    <source>
        <strain evidence="3">DAOM197198w</strain>
    </source>
</reference>
<evidence type="ECO:0000313" key="3">
    <source>
        <dbReference type="Proteomes" id="UP000022910"/>
    </source>
</evidence>
<proteinExistence type="predicted"/>
<dbReference type="SUPFAM" id="SSF56112">
    <property type="entry name" value="Protein kinase-like (PK-like)"/>
    <property type="match status" value="1"/>
</dbReference>
<feature type="compositionally biased region" description="Basic and acidic residues" evidence="1">
    <location>
        <begin position="78"/>
        <end position="88"/>
    </location>
</feature>
<keyword evidence="3" id="KW-1185">Reference proteome</keyword>
<accession>A0A015I9Z9</accession>